<comment type="subcellular location">
    <subcellularLocation>
        <location evidence="1">Membrane</location>
        <topology evidence="1">Multi-pass membrane protein</topology>
    </subcellularLocation>
</comment>
<feature type="transmembrane region" description="Helical" evidence="9">
    <location>
        <begin position="578"/>
        <end position="603"/>
    </location>
</feature>
<dbReference type="Pfam" id="PF20519">
    <property type="entry name" value="Polycystin_dom"/>
    <property type="match status" value="1"/>
</dbReference>
<evidence type="ECO:0000256" key="9">
    <source>
        <dbReference type="SAM" id="Phobius"/>
    </source>
</evidence>
<feature type="region of interest" description="Disordered" evidence="8">
    <location>
        <begin position="1"/>
        <end position="23"/>
    </location>
</feature>
<feature type="transmembrane region" description="Helical" evidence="9">
    <location>
        <begin position="134"/>
        <end position="156"/>
    </location>
</feature>
<evidence type="ECO:0000259" key="10">
    <source>
        <dbReference type="Pfam" id="PF08016"/>
    </source>
</evidence>
<organism evidence="12 13">
    <name type="scientific">Cafeteria roenbergensis</name>
    <name type="common">Marine flagellate</name>
    <dbReference type="NCBI Taxonomy" id="33653"/>
    <lineage>
        <taxon>Eukaryota</taxon>
        <taxon>Sar</taxon>
        <taxon>Stramenopiles</taxon>
        <taxon>Bigyra</taxon>
        <taxon>Opalozoa</taxon>
        <taxon>Bicosoecida</taxon>
        <taxon>Cafeteriaceae</taxon>
        <taxon>Cafeteria</taxon>
    </lineage>
</organism>
<dbReference type="EMBL" id="VLTM01000008">
    <property type="protein sequence ID" value="KAA0166560.1"/>
    <property type="molecule type" value="Genomic_DNA"/>
</dbReference>
<evidence type="ECO:0000256" key="2">
    <source>
        <dbReference type="ARBA" id="ARBA00007200"/>
    </source>
</evidence>
<dbReference type="PANTHER" id="PTHR10877:SF183">
    <property type="entry name" value="AT14535P-RELATED"/>
    <property type="match status" value="1"/>
</dbReference>
<dbReference type="AlphaFoldDB" id="A0A5A8DRV7"/>
<dbReference type="InterPro" id="IPR013122">
    <property type="entry name" value="PKD1_2_channel"/>
</dbReference>
<comment type="similarity">
    <text evidence="2">Belongs to the polycystin family.</text>
</comment>
<dbReference type="Pfam" id="PF08016">
    <property type="entry name" value="PKD_channel"/>
    <property type="match status" value="1"/>
</dbReference>
<evidence type="ECO:0000256" key="4">
    <source>
        <dbReference type="ARBA" id="ARBA00022989"/>
    </source>
</evidence>
<keyword evidence="5 9" id="KW-0472">Membrane</keyword>
<evidence type="ECO:0000256" key="3">
    <source>
        <dbReference type="ARBA" id="ARBA00022692"/>
    </source>
</evidence>
<feature type="transmembrane region" description="Helical" evidence="9">
    <location>
        <begin position="516"/>
        <end position="539"/>
    </location>
</feature>
<evidence type="ECO:0000256" key="8">
    <source>
        <dbReference type="SAM" id="MobiDB-lite"/>
    </source>
</evidence>
<dbReference type="Gene3D" id="1.10.287.70">
    <property type="match status" value="1"/>
</dbReference>
<feature type="transmembrane region" description="Helical" evidence="9">
    <location>
        <begin position="428"/>
        <end position="451"/>
    </location>
</feature>
<evidence type="ECO:0000256" key="1">
    <source>
        <dbReference type="ARBA" id="ARBA00004141"/>
    </source>
</evidence>
<dbReference type="PRINTS" id="PR01433">
    <property type="entry name" value="POLYCYSTIN2"/>
</dbReference>
<feature type="transmembrane region" description="Helical" evidence="9">
    <location>
        <begin position="474"/>
        <end position="496"/>
    </location>
</feature>
<keyword evidence="6" id="KW-0325">Glycoprotein</keyword>
<dbReference type="InterPro" id="IPR003915">
    <property type="entry name" value="PKD_2"/>
</dbReference>
<evidence type="ECO:0000256" key="7">
    <source>
        <dbReference type="PIRSR" id="PIRSR603915-2"/>
    </source>
</evidence>
<sequence length="1047" mass="116091">MAAVGDPADGHTSGPLLQTLGKGGRVTASRLRHLAQAIEALPNRSGRPSSVVPPSPPVPPAHAPPPLAPVRGSQSLRAGFLSTVASAGAAAKFRKTIAATNSPLDHLYGSSLKAKGLPVRELLQATYTMTRRKLFLEAVFFSLFLVTFVGVCFSIYDVHKAFQTNDALIDLFLDEEFEGATYKKNFYEIMTMEELWVWLKGPVINGALPDQWYNGDPFTPEEQGLVLYAPRLVGGIQLRQARVRDGTCGQATLPALQFDVPSAKCFGDFSIANQDTRPFGPNGTYTWSNNNHAMEGLFGYGPSYGTGGYVTVLPADQKNASEVLDSMEAARWIDRGTRAVMVMMNFYNVQTDLVTVVRLIVELFPSGHVVKSHKFYSFQAGLYDNFWSFVRGVFEVAIFVCVLAFLARELRAMYEAKSVSSHLSSLGNAFEIGLHSLAVTFVVYWIMFLLAPDRLNFTVRDEKFRDIFAVAERYSYAFTIAGFIGLLFTLKLFRYFGVSLQMQALFNTMQRAAPDLLAFMFGFLLLVAGFSFSGCLLWGGTVSEFHSVAASFSSLLRLSLGDFDYNKLAAAQPIVTGYFFAIYVVIVYLIAMNILIAIVTMYFEEVTRLLKREESWKQALPGIESEALAMFIELRRVPSGLGGSQSWFHCGCCPRAEQGPEPDDDAAGLTLAPRQAMRAAEAAFHQQLGKIMHAIQRLRGRSLEDFMRDMFLETRNGEQVYINAPELRKLCSSPSGHFPDNNSFRSLLRCLCPCCCGPRGCCAPVRGFMRKPAGGPRGEERDDGSAARIADPVDRLMELYSGLKCVTLVGASQRHHFALDTFDKEVDGDTDFDFIESTLSVPSSPMSSRATARRPSIIGPSQRLHETQSHGVDDLGRPWFVVKKINVRGVMQTRQMVLHCDLAEASHSFLLNYDRHGFIRRRLQLQALAQIEQMMTDDRLLGLLFIKRVKSHEREESIIADAKDSYYLLLFKSGQERQVFVETLQNMLNSTMSSSSEEAIPHPVPGLTLGGEHAGRFGTIEAATKQVRPRPVTASSLRKTGMPRSTE</sequence>
<dbReference type="Proteomes" id="UP000325113">
    <property type="component" value="Unassembled WGS sequence"/>
</dbReference>
<feature type="region of interest" description="Disordered" evidence="8">
    <location>
        <begin position="1021"/>
        <end position="1047"/>
    </location>
</feature>
<dbReference type="PANTHER" id="PTHR10877">
    <property type="entry name" value="POLYCYSTIN FAMILY MEMBER"/>
    <property type="match status" value="1"/>
</dbReference>
<evidence type="ECO:0000313" key="13">
    <source>
        <dbReference type="Proteomes" id="UP000325113"/>
    </source>
</evidence>
<feature type="region of interest" description="Disordered" evidence="8">
    <location>
        <begin position="40"/>
        <end position="69"/>
    </location>
</feature>
<accession>A0A5A8DRV7</accession>
<dbReference type="InterPro" id="IPR046791">
    <property type="entry name" value="Polycystin_dom"/>
</dbReference>
<evidence type="ECO:0000313" key="12">
    <source>
        <dbReference type="EMBL" id="KAA0166560.1"/>
    </source>
</evidence>
<keyword evidence="4 9" id="KW-1133">Transmembrane helix</keyword>
<reference evidence="12 13" key="1">
    <citation type="submission" date="2019-07" db="EMBL/GenBank/DDBJ databases">
        <title>Genomes of Cafeteria roenbergensis.</title>
        <authorList>
            <person name="Fischer M.G."/>
            <person name="Hackl T."/>
            <person name="Roman M."/>
        </authorList>
    </citation>
    <scope>NUCLEOTIDE SEQUENCE [LARGE SCALE GENOMIC DNA]</scope>
    <source>
        <strain evidence="12 13">Cflag</strain>
    </source>
</reference>
<dbReference type="InterPro" id="IPR051223">
    <property type="entry name" value="Polycystin"/>
</dbReference>
<comment type="caution">
    <text evidence="12">The sequence shown here is derived from an EMBL/GenBank/DDBJ whole genome shotgun (WGS) entry which is preliminary data.</text>
</comment>
<evidence type="ECO:0000256" key="6">
    <source>
        <dbReference type="ARBA" id="ARBA00023180"/>
    </source>
</evidence>
<feature type="compositionally biased region" description="Pro residues" evidence="8">
    <location>
        <begin position="51"/>
        <end position="68"/>
    </location>
</feature>
<name>A0A5A8DRV7_CAFRO</name>
<feature type="domain" description="Polycystin" evidence="11">
    <location>
        <begin position="185"/>
        <end position="379"/>
    </location>
</feature>
<feature type="transmembrane region" description="Helical" evidence="9">
    <location>
        <begin position="386"/>
        <end position="407"/>
    </location>
</feature>
<keyword evidence="3 9" id="KW-0812">Transmembrane</keyword>
<gene>
    <name evidence="12" type="ORF">FNF31_01338</name>
</gene>
<evidence type="ECO:0000256" key="5">
    <source>
        <dbReference type="ARBA" id="ARBA00023136"/>
    </source>
</evidence>
<dbReference type="GO" id="GO:0005509">
    <property type="term" value="F:calcium ion binding"/>
    <property type="evidence" value="ECO:0007669"/>
    <property type="project" value="InterPro"/>
</dbReference>
<feature type="compositionally biased region" description="Polar residues" evidence="8">
    <location>
        <begin position="1033"/>
        <end position="1047"/>
    </location>
</feature>
<evidence type="ECO:0000259" key="11">
    <source>
        <dbReference type="Pfam" id="PF20519"/>
    </source>
</evidence>
<feature type="domain" description="Polycystin cation channel PKD1/PKD2" evidence="10">
    <location>
        <begin position="388"/>
        <end position="606"/>
    </location>
</feature>
<proteinExistence type="inferred from homology"/>
<dbReference type="GO" id="GO:0016020">
    <property type="term" value="C:membrane"/>
    <property type="evidence" value="ECO:0007669"/>
    <property type="project" value="UniProtKB-SubCell"/>
</dbReference>
<feature type="disulfide bond" evidence="7">
    <location>
        <begin position="248"/>
        <end position="265"/>
    </location>
</feature>
<protein>
    <submittedName>
        <fullName evidence="12">Uncharacterized protein</fullName>
    </submittedName>
</protein>